<evidence type="ECO:0000313" key="2">
    <source>
        <dbReference type="EMBL" id="RJT18636.1"/>
    </source>
</evidence>
<name>A0A3A5JLZ2_9ENTR</name>
<accession>A0A3A5JLZ2</accession>
<comment type="caution">
    <text evidence="2">The sequence shown here is derived from an EMBL/GenBank/DDBJ whole genome shotgun (WGS) entry which is preliminary data.</text>
</comment>
<evidence type="ECO:0000313" key="3">
    <source>
        <dbReference type="Proteomes" id="UP000276295"/>
    </source>
</evidence>
<dbReference type="EMBL" id="QZWH01000056">
    <property type="protein sequence ID" value="RJT18636.1"/>
    <property type="molecule type" value="Genomic_DNA"/>
</dbReference>
<organism evidence="2 3">
    <name type="scientific">Buttiauxella izardii</name>
    <dbReference type="NCBI Taxonomy" id="82991"/>
    <lineage>
        <taxon>Bacteria</taxon>
        <taxon>Pseudomonadati</taxon>
        <taxon>Pseudomonadota</taxon>
        <taxon>Gammaproteobacteria</taxon>
        <taxon>Enterobacterales</taxon>
        <taxon>Enterobacteriaceae</taxon>
        <taxon>Buttiauxella</taxon>
    </lineage>
</organism>
<keyword evidence="3" id="KW-1185">Reference proteome</keyword>
<protein>
    <submittedName>
        <fullName evidence="2">Inovirus Gp2 family protein</fullName>
    </submittedName>
</protein>
<dbReference type="InterPro" id="IPR057271">
    <property type="entry name" value="YagK_YfjJ_C"/>
</dbReference>
<proteinExistence type="predicted"/>
<dbReference type="OrthoDB" id="5701642at2"/>
<dbReference type="RefSeq" id="WP_120066491.1">
    <property type="nucleotide sequence ID" value="NZ_QZWH01000056.1"/>
</dbReference>
<sequence>MKSQYELSNEEIDDLVAIASRRYRSPIDLDILISLLNMVYDTLEQHNRILAIRTDPRFAQSHVPGEPDLPLCFQRDDPQAITRFFDSLKSQLRADHNRSRRPGNPTLPSYGWCRERDTSEHPHYHLMLLFNADVYGYLGNYQELNAKNMATRIQKAWCSAVGLAHEDYATLAEFPPNAVYRFTKFDALDRNPVYWSFLIRLAYLAKTRTKDTHSSNRNFGTSQCPRLGGLAC</sequence>
<dbReference type="AlphaFoldDB" id="A0A3A5JLZ2"/>
<evidence type="ECO:0000259" key="1">
    <source>
        <dbReference type="Pfam" id="PF11726"/>
    </source>
</evidence>
<dbReference type="Proteomes" id="UP000276295">
    <property type="component" value="Unassembled WGS sequence"/>
</dbReference>
<dbReference type="Pfam" id="PF11726">
    <property type="entry name" value="YagK_YfjJ_C"/>
    <property type="match status" value="1"/>
</dbReference>
<gene>
    <name evidence="2" type="ORF">D6029_20300</name>
</gene>
<reference evidence="2 3" key="1">
    <citation type="submission" date="2018-09" db="EMBL/GenBank/DDBJ databases">
        <title>Draft genome sequence of Buttiauxella izardii CCUG 35510T.</title>
        <authorList>
            <person name="Salva-Serra F."/>
            <person name="Marathe N."/>
            <person name="Moore E."/>
            <person name="Stadler-Svensson L."/>
            <person name="Engstrom-Jakobsson H."/>
        </authorList>
    </citation>
    <scope>NUCLEOTIDE SEQUENCE [LARGE SCALE GENOMIC DNA]</scope>
    <source>
        <strain evidence="2 3">CCUG 35510</strain>
    </source>
</reference>
<feature type="domain" description="YagK/YfjJ C-terminal" evidence="1">
    <location>
        <begin position="43"/>
        <end position="222"/>
    </location>
</feature>